<dbReference type="EMBL" id="LJIJ01000161">
    <property type="protein sequence ID" value="ODN01306.1"/>
    <property type="molecule type" value="Genomic_DNA"/>
</dbReference>
<accession>A0A1D2N8K5</accession>
<evidence type="ECO:0000313" key="2">
    <source>
        <dbReference type="Proteomes" id="UP000094527"/>
    </source>
</evidence>
<sequence>MAKYPVSFFVVDVVIQVVPLCSRLLHQCCCQDREKSTLKLKNVDGKTEGKLDYDPVSSPASYSNLLNI</sequence>
<reference evidence="1 2" key="1">
    <citation type="journal article" date="2016" name="Genome Biol. Evol.">
        <title>Gene Family Evolution Reflects Adaptation to Soil Environmental Stressors in the Genome of the Collembolan Orchesella cincta.</title>
        <authorList>
            <person name="Faddeeva-Vakhrusheva A."/>
            <person name="Derks M.F."/>
            <person name="Anvar S.Y."/>
            <person name="Agamennone V."/>
            <person name="Suring W."/>
            <person name="Smit S."/>
            <person name="van Straalen N.M."/>
            <person name="Roelofs D."/>
        </authorList>
    </citation>
    <scope>NUCLEOTIDE SEQUENCE [LARGE SCALE GENOMIC DNA]</scope>
    <source>
        <tissue evidence="1">Mixed pool</tissue>
    </source>
</reference>
<evidence type="ECO:0000313" key="1">
    <source>
        <dbReference type="EMBL" id="ODN01306.1"/>
    </source>
</evidence>
<name>A0A1D2N8K5_ORCCI</name>
<dbReference type="Proteomes" id="UP000094527">
    <property type="component" value="Unassembled WGS sequence"/>
</dbReference>
<dbReference type="AlphaFoldDB" id="A0A1D2N8K5"/>
<proteinExistence type="predicted"/>
<comment type="caution">
    <text evidence="1">The sequence shown here is derived from an EMBL/GenBank/DDBJ whole genome shotgun (WGS) entry which is preliminary data.</text>
</comment>
<keyword evidence="2" id="KW-1185">Reference proteome</keyword>
<protein>
    <submittedName>
        <fullName evidence="1">Uncharacterized protein</fullName>
    </submittedName>
</protein>
<organism evidence="1 2">
    <name type="scientific">Orchesella cincta</name>
    <name type="common">Springtail</name>
    <name type="synonym">Podura cincta</name>
    <dbReference type="NCBI Taxonomy" id="48709"/>
    <lineage>
        <taxon>Eukaryota</taxon>
        <taxon>Metazoa</taxon>
        <taxon>Ecdysozoa</taxon>
        <taxon>Arthropoda</taxon>
        <taxon>Hexapoda</taxon>
        <taxon>Collembola</taxon>
        <taxon>Entomobryomorpha</taxon>
        <taxon>Entomobryoidea</taxon>
        <taxon>Orchesellidae</taxon>
        <taxon>Orchesellinae</taxon>
        <taxon>Orchesella</taxon>
    </lineage>
</organism>
<gene>
    <name evidence="1" type="ORF">Ocin01_05374</name>
</gene>